<accession>A0A8A0XVJ6</accession>
<name>A0A8A0XVJ6_ALTAL</name>
<dbReference type="SMART" id="SM00066">
    <property type="entry name" value="GAL4"/>
    <property type="match status" value="1"/>
</dbReference>
<organism evidence="8">
    <name type="scientific">Alternaria alternata</name>
    <name type="common">Alternaria rot fungus</name>
    <name type="synonym">Torula alternata</name>
    <dbReference type="NCBI Taxonomy" id="5599"/>
    <lineage>
        <taxon>Eukaryota</taxon>
        <taxon>Fungi</taxon>
        <taxon>Dikarya</taxon>
        <taxon>Ascomycota</taxon>
        <taxon>Pezizomycotina</taxon>
        <taxon>Dothideomycetes</taxon>
        <taxon>Pleosporomycetidae</taxon>
        <taxon>Pleosporales</taxon>
        <taxon>Pleosporineae</taxon>
        <taxon>Pleosporaceae</taxon>
        <taxon>Alternaria</taxon>
        <taxon>Alternaria sect. Alternaria</taxon>
        <taxon>Alternaria alternata complex</taxon>
    </lineage>
</organism>
<dbReference type="GO" id="GO:0003677">
    <property type="term" value="F:DNA binding"/>
    <property type="evidence" value="ECO:0007669"/>
    <property type="project" value="UniProtKB-KW"/>
</dbReference>
<dbReference type="Gene3D" id="4.10.240.10">
    <property type="entry name" value="Zn(2)-C6 fungal-type DNA-binding domain"/>
    <property type="match status" value="1"/>
</dbReference>
<dbReference type="AlphaFoldDB" id="A0A8A0XVJ6"/>
<dbReference type="GO" id="GO:0008270">
    <property type="term" value="F:zinc ion binding"/>
    <property type="evidence" value="ECO:0007669"/>
    <property type="project" value="InterPro"/>
</dbReference>
<feature type="compositionally biased region" description="Basic and acidic residues" evidence="6">
    <location>
        <begin position="60"/>
        <end position="74"/>
    </location>
</feature>
<dbReference type="SUPFAM" id="SSF57701">
    <property type="entry name" value="Zn2/Cys6 DNA-binding domain"/>
    <property type="match status" value="1"/>
</dbReference>
<keyword evidence="2" id="KW-0805">Transcription regulation</keyword>
<feature type="region of interest" description="Disordered" evidence="6">
    <location>
        <begin position="47"/>
        <end position="89"/>
    </location>
</feature>
<gene>
    <name evidence="8" type="primary">ACTR</name>
</gene>
<keyword evidence="4" id="KW-0804">Transcription</keyword>
<evidence type="ECO:0000256" key="4">
    <source>
        <dbReference type="ARBA" id="ARBA00023163"/>
    </source>
</evidence>
<reference evidence="8" key="1">
    <citation type="submission" date="2020-11" db="EMBL/GenBank/DDBJ databases">
        <title>The ACT Toxin Regulator ACTR and Non-ribosomal Peptide Synthase (NRPS) Gene ACTS4 are Essential for the ACT-toxin Biosynthesis and Pathogenicity in Alternaria alternata.</title>
        <authorList>
            <person name="Gai Y."/>
        </authorList>
    </citation>
    <scope>NUCLEOTIDE SEQUENCE</scope>
    <source>
        <strain evidence="8">Z7</strain>
    </source>
</reference>
<dbReference type="Pfam" id="PF00172">
    <property type="entry name" value="Zn_clus"/>
    <property type="match status" value="1"/>
</dbReference>
<keyword evidence="3" id="KW-0238">DNA-binding</keyword>
<keyword evidence="5" id="KW-0539">Nucleus</keyword>
<protein>
    <submittedName>
        <fullName evidence="8">ACT toxin regulator ACTR</fullName>
    </submittedName>
</protein>
<sequence>MLQCAPKKNERLRGSCDFCTQSKLRCNKNKPSCRRCTIQQQPCVYSVARRTGRPPKHPRKANDSQEANEQHGDQDPVTSTPGGSCQQQSNHLLDVEGDGANFTLADASTTAQDRETAACTALDNALLMGGTFGFSSLLDDPLIQSDDFLRFSLCMPPGEEEGHMASPRALNGSTGPCSPTILSSIDVPHLPARFGFLESSVESGLHGRSGPHLIEQPDKTVPSSFSEMEKIYDEGLTFSGLDSAINAVTNNGKGEPSIPGTMAAHPHSKRQCFCSTSMSKLQMLVSHPTLCQKNSRARFDMTLFLEEVVFSIYRDVLQCLVCQSKSLHSLASLCICTDWVIEALRDVAQDLSSGQDNLGGFRAGLFPPRDKFSICVGRFVLDDQLRESCTRSLVRYRLRKLIPIMDTMMKLNCRGAGGALSQAIRTMVEDVRHKIESALGMMEL</sequence>
<evidence type="ECO:0000259" key="7">
    <source>
        <dbReference type="PROSITE" id="PS50048"/>
    </source>
</evidence>
<feature type="compositionally biased region" description="Basic residues" evidence="6">
    <location>
        <begin position="50"/>
        <end position="59"/>
    </location>
</feature>
<dbReference type="PROSITE" id="PS50048">
    <property type="entry name" value="ZN2_CY6_FUNGAL_2"/>
    <property type="match status" value="1"/>
</dbReference>
<dbReference type="PRINTS" id="PR00755">
    <property type="entry name" value="AFLATOXINBRP"/>
</dbReference>
<evidence type="ECO:0000313" key="8">
    <source>
        <dbReference type="EMBL" id="QSQ85777.1"/>
    </source>
</evidence>
<keyword evidence="1" id="KW-0479">Metal-binding</keyword>
<evidence type="ECO:0000256" key="2">
    <source>
        <dbReference type="ARBA" id="ARBA00023015"/>
    </source>
</evidence>
<dbReference type="GO" id="GO:0000981">
    <property type="term" value="F:DNA-binding transcription factor activity, RNA polymerase II-specific"/>
    <property type="evidence" value="ECO:0007669"/>
    <property type="project" value="InterPro"/>
</dbReference>
<feature type="domain" description="Zn(2)-C6 fungal-type" evidence="7">
    <location>
        <begin position="15"/>
        <end position="45"/>
    </location>
</feature>
<dbReference type="PANTHER" id="PTHR31069:SF31">
    <property type="entry name" value="MONODICTYPHENONE CLUSTER TRANSCRIPTION FACTOR-RELATED"/>
    <property type="match status" value="1"/>
</dbReference>
<evidence type="ECO:0000256" key="3">
    <source>
        <dbReference type="ARBA" id="ARBA00023125"/>
    </source>
</evidence>
<feature type="compositionally biased region" description="Polar residues" evidence="6">
    <location>
        <begin position="76"/>
        <end position="89"/>
    </location>
</feature>
<dbReference type="InterPro" id="IPR001138">
    <property type="entry name" value="Zn2Cys6_DnaBD"/>
</dbReference>
<evidence type="ECO:0000256" key="1">
    <source>
        <dbReference type="ARBA" id="ARBA00022723"/>
    </source>
</evidence>
<dbReference type="PROSITE" id="PS00463">
    <property type="entry name" value="ZN2_CY6_FUNGAL_1"/>
    <property type="match status" value="1"/>
</dbReference>
<dbReference type="PANTHER" id="PTHR31069">
    <property type="entry name" value="OLEATE-ACTIVATED TRANSCRIPTION FACTOR 1-RELATED"/>
    <property type="match status" value="1"/>
</dbReference>
<dbReference type="CDD" id="cd00067">
    <property type="entry name" value="GAL4"/>
    <property type="match status" value="1"/>
</dbReference>
<dbReference type="InterPro" id="IPR036864">
    <property type="entry name" value="Zn2-C6_fun-type_DNA-bd_sf"/>
</dbReference>
<evidence type="ECO:0000256" key="5">
    <source>
        <dbReference type="ARBA" id="ARBA00023242"/>
    </source>
</evidence>
<evidence type="ECO:0000256" key="6">
    <source>
        <dbReference type="SAM" id="MobiDB-lite"/>
    </source>
</evidence>
<dbReference type="InterPro" id="IPR050675">
    <property type="entry name" value="OAF3"/>
</dbReference>
<dbReference type="EMBL" id="MW311077">
    <property type="protein sequence ID" value="QSQ85777.1"/>
    <property type="molecule type" value="Genomic_DNA"/>
</dbReference>
<proteinExistence type="predicted"/>